<dbReference type="Proteomes" id="UP001066276">
    <property type="component" value="Chromosome 9"/>
</dbReference>
<comment type="caution">
    <text evidence="2">The sequence shown here is derived from an EMBL/GenBank/DDBJ whole genome shotgun (WGS) entry which is preliminary data.</text>
</comment>
<feature type="compositionally biased region" description="Basic and acidic residues" evidence="1">
    <location>
        <begin position="69"/>
        <end position="80"/>
    </location>
</feature>
<sequence>MRPIFSFLSSFGEDERHLHPDQGSASHPCPMTHDSRLRAVLRCLPPARSWVSLPAPVPLRRHLRGGATGDHRAQGKETPRCDQTQFRPKPSRWDPEEILRRFPVAERLTEHLAGGTRWIQRGKTSKQKARPGSADRPGVSRSSD</sequence>
<feature type="region of interest" description="Disordered" evidence="1">
    <location>
        <begin position="113"/>
        <end position="144"/>
    </location>
</feature>
<feature type="region of interest" description="Disordered" evidence="1">
    <location>
        <begin position="60"/>
        <end position="92"/>
    </location>
</feature>
<proteinExistence type="predicted"/>
<reference evidence="2" key="1">
    <citation type="journal article" date="2022" name="bioRxiv">
        <title>Sequencing and chromosome-scale assembly of the giantPleurodeles waltlgenome.</title>
        <authorList>
            <person name="Brown T."/>
            <person name="Elewa A."/>
            <person name="Iarovenko S."/>
            <person name="Subramanian E."/>
            <person name="Araus A.J."/>
            <person name="Petzold A."/>
            <person name="Susuki M."/>
            <person name="Suzuki K.-i.T."/>
            <person name="Hayashi T."/>
            <person name="Toyoda A."/>
            <person name="Oliveira C."/>
            <person name="Osipova E."/>
            <person name="Leigh N.D."/>
            <person name="Simon A."/>
            <person name="Yun M.H."/>
        </authorList>
    </citation>
    <scope>NUCLEOTIDE SEQUENCE</scope>
    <source>
        <strain evidence="2">20211129_DDA</strain>
        <tissue evidence="2">Liver</tissue>
    </source>
</reference>
<keyword evidence="3" id="KW-1185">Reference proteome</keyword>
<evidence type="ECO:0000256" key="1">
    <source>
        <dbReference type="SAM" id="MobiDB-lite"/>
    </source>
</evidence>
<evidence type="ECO:0000313" key="3">
    <source>
        <dbReference type="Proteomes" id="UP001066276"/>
    </source>
</evidence>
<dbReference type="EMBL" id="JANPWB010000013">
    <property type="protein sequence ID" value="KAJ1104509.1"/>
    <property type="molecule type" value="Genomic_DNA"/>
</dbReference>
<evidence type="ECO:0000313" key="2">
    <source>
        <dbReference type="EMBL" id="KAJ1104509.1"/>
    </source>
</evidence>
<gene>
    <name evidence="2" type="ORF">NDU88_001920</name>
</gene>
<accession>A0AAV7MPV2</accession>
<protein>
    <submittedName>
        <fullName evidence="2">Uncharacterized protein</fullName>
    </submittedName>
</protein>
<name>A0AAV7MPV2_PLEWA</name>
<organism evidence="2 3">
    <name type="scientific">Pleurodeles waltl</name>
    <name type="common">Iberian ribbed newt</name>
    <dbReference type="NCBI Taxonomy" id="8319"/>
    <lineage>
        <taxon>Eukaryota</taxon>
        <taxon>Metazoa</taxon>
        <taxon>Chordata</taxon>
        <taxon>Craniata</taxon>
        <taxon>Vertebrata</taxon>
        <taxon>Euteleostomi</taxon>
        <taxon>Amphibia</taxon>
        <taxon>Batrachia</taxon>
        <taxon>Caudata</taxon>
        <taxon>Salamandroidea</taxon>
        <taxon>Salamandridae</taxon>
        <taxon>Pleurodelinae</taxon>
        <taxon>Pleurodeles</taxon>
    </lineage>
</organism>
<dbReference type="AlphaFoldDB" id="A0AAV7MPV2"/>